<reference evidence="1" key="2">
    <citation type="submission" date="2018-05" db="EMBL/GenBank/DDBJ databases">
        <title>OmerRS3 (Oryza meridionalis Reference Sequence Version 3).</title>
        <authorList>
            <person name="Zhang J."/>
            <person name="Kudrna D."/>
            <person name="Lee S."/>
            <person name="Talag J."/>
            <person name="Welchert J."/>
            <person name="Wing R.A."/>
        </authorList>
    </citation>
    <scope>NUCLEOTIDE SEQUENCE [LARGE SCALE GENOMIC DNA]</scope>
    <source>
        <strain evidence="1">cv. OR44</strain>
    </source>
</reference>
<accession>A0A0E0D343</accession>
<evidence type="ECO:0000313" key="2">
    <source>
        <dbReference type="Proteomes" id="UP000008021"/>
    </source>
</evidence>
<sequence length="96" mass="10320">MAATKTVDDESVESYVTQMMHGPLVFEENDGGGEADAVGKEGVQVWSSQYFPDDPLVVVADVVPHASSRPSPPARVTSASATAVRRHPRWCRGMCC</sequence>
<organism evidence="1">
    <name type="scientific">Oryza meridionalis</name>
    <dbReference type="NCBI Taxonomy" id="40149"/>
    <lineage>
        <taxon>Eukaryota</taxon>
        <taxon>Viridiplantae</taxon>
        <taxon>Streptophyta</taxon>
        <taxon>Embryophyta</taxon>
        <taxon>Tracheophyta</taxon>
        <taxon>Spermatophyta</taxon>
        <taxon>Magnoliopsida</taxon>
        <taxon>Liliopsida</taxon>
        <taxon>Poales</taxon>
        <taxon>Poaceae</taxon>
        <taxon>BOP clade</taxon>
        <taxon>Oryzoideae</taxon>
        <taxon>Oryzeae</taxon>
        <taxon>Oryzinae</taxon>
        <taxon>Oryza</taxon>
    </lineage>
</organism>
<dbReference type="HOGENOM" id="CLU_2363276_0_0_1"/>
<dbReference type="EnsemblPlants" id="OMERI03G21850.1">
    <property type="protein sequence ID" value="OMERI03G21850.1"/>
    <property type="gene ID" value="OMERI03G21850"/>
</dbReference>
<dbReference type="AlphaFoldDB" id="A0A0E0D343"/>
<dbReference type="Proteomes" id="UP000008021">
    <property type="component" value="Chromosome 3"/>
</dbReference>
<protein>
    <submittedName>
        <fullName evidence="1">Uncharacterized protein</fullName>
    </submittedName>
</protein>
<reference evidence="1" key="1">
    <citation type="submission" date="2015-04" db="UniProtKB">
        <authorList>
            <consortium name="EnsemblPlants"/>
        </authorList>
    </citation>
    <scope>IDENTIFICATION</scope>
</reference>
<dbReference type="Gramene" id="OMERI03G21850.1">
    <property type="protein sequence ID" value="OMERI03G21850.1"/>
    <property type="gene ID" value="OMERI03G21850"/>
</dbReference>
<name>A0A0E0D343_9ORYZ</name>
<keyword evidence="2" id="KW-1185">Reference proteome</keyword>
<evidence type="ECO:0000313" key="1">
    <source>
        <dbReference type="EnsemblPlants" id="OMERI03G21850.1"/>
    </source>
</evidence>
<proteinExistence type="predicted"/>